<name>A0A1G9VB96_9HYPH</name>
<dbReference type="Proteomes" id="UP000198704">
    <property type="component" value="Unassembled WGS sequence"/>
</dbReference>
<dbReference type="STRING" id="582672.SAMN05216360_103129"/>
<feature type="compositionally biased region" description="Basic and acidic residues" evidence="1">
    <location>
        <begin position="198"/>
        <end position="208"/>
    </location>
</feature>
<evidence type="ECO:0000256" key="1">
    <source>
        <dbReference type="SAM" id="MobiDB-lite"/>
    </source>
</evidence>
<feature type="region of interest" description="Disordered" evidence="1">
    <location>
        <begin position="198"/>
        <end position="219"/>
    </location>
</feature>
<dbReference type="OrthoDB" id="9780765at2"/>
<evidence type="ECO:0000313" key="3">
    <source>
        <dbReference type="Proteomes" id="UP000198704"/>
    </source>
</evidence>
<dbReference type="AlphaFoldDB" id="A0A1G9VB96"/>
<dbReference type="Pfam" id="PF13618">
    <property type="entry name" value="Gluconate_2-dh3"/>
    <property type="match status" value="1"/>
</dbReference>
<accession>A0A1G9VB96</accession>
<keyword evidence="3" id="KW-1185">Reference proteome</keyword>
<protein>
    <submittedName>
        <fullName evidence="2">Gluconate 2-dehydrogenase subunit 3</fullName>
    </submittedName>
</protein>
<dbReference type="EMBL" id="FNHS01000003">
    <property type="protein sequence ID" value="SDM69327.1"/>
    <property type="molecule type" value="Genomic_DNA"/>
</dbReference>
<evidence type="ECO:0000313" key="2">
    <source>
        <dbReference type="EMBL" id="SDM69327.1"/>
    </source>
</evidence>
<dbReference type="RefSeq" id="WP_091714119.1">
    <property type="nucleotide sequence ID" value="NZ_FNHS01000003.1"/>
</dbReference>
<proteinExistence type="predicted"/>
<dbReference type="InterPro" id="IPR027056">
    <property type="entry name" value="Gluconate_2DH_su3"/>
</dbReference>
<organism evidence="2 3">
    <name type="scientific">Methylobacterium phyllostachyos</name>
    <dbReference type="NCBI Taxonomy" id="582672"/>
    <lineage>
        <taxon>Bacteria</taxon>
        <taxon>Pseudomonadati</taxon>
        <taxon>Pseudomonadota</taxon>
        <taxon>Alphaproteobacteria</taxon>
        <taxon>Hyphomicrobiales</taxon>
        <taxon>Methylobacteriaceae</taxon>
        <taxon>Methylobacterium</taxon>
    </lineage>
</organism>
<sequence>MLPRRDLYPGYDVLAKRDSPSWNAKTRAVLDERLRIGPETRRFFDEAEWPTIKAIADRIVPQPVDRADPVPVAALVDHKLATDTRDGYRNPELPEEREAWRLGLTALDAEAQARFGARFHELGTWAQDALLKSAEVGELTDAAWAGMPSNLFFHKRVLPDVVKAYYAHPTAWNEIGWGGPASPRGYVRMDFDRRDPWEAAEAKPGREDEAYEDNLLVGR</sequence>
<reference evidence="3" key="1">
    <citation type="submission" date="2016-10" db="EMBL/GenBank/DDBJ databases">
        <authorList>
            <person name="Varghese N."/>
            <person name="Submissions S."/>
        </authorList>
    </citation>
    <scope>NUCLEOTIDE SEQUENCE [LARGE SCALE GENOMIC DNA]</scope>
    <source>
        <strain evidence="3">BL47</strain>
    </source>
</reference>
<gene>
    <name evidence="2" type="ORF">SAMN05216360_103129</name>
</gene>